<evidence type="ECO:0000313" key="12">
    <source>
        <dbReference type="EMBL" id="KMW18124.1"/>
    </source>
</evidence>
<comment type="similarity">
    <text evidence="2 8">Belongs to the glycosyl hydrolase 32 family.</text>
</comment>
<dbReference type="InterPro" id="IPR013148">
    <property type="entry name" value="Glyco_hydro_32_N"/>
</dbReference>
<dbReference type="PROSITE" id="PS00609">
    <property type="entry name" value="GLYCOSYL_HYDROL_F32"/>
    <property type="match status" value="1"/>
</dbReference>
<dbReference type="SUPFAM" id="SSF49899">
    <property type="entry name" value="Concanavalin A-like lectins/glucanases"/>
    <property type="match status" value="1"/>
</dbReference>
<evidence type="ECO:0000256" key="9">
    <source>
        <dbReference type="RuleBase" id="RU365015"/>
    </source>
</evidence>
<dbReference type="Gene3D" id="2.60.120.560">
    <property type="entry name" value="Exo-inulinase, domain 1"/>
    <property type="match status" value="1"/>
</dbReference>
<dbReference type="PATRIC" id="fig|742734.4.peg.3246"/>
<evidence type="ECO:0000256" key="5">
    <source>
        <dbReference type="ARBA" id="ARBA00022801"/>
    </source>
</evidence>
<proteinExistence type="inferred from homology"/>
<dbReference type="GO" id="GO:0004564">
    <property type="term" value="F:beta-fructofuranosidase activity"/>
    <property type="evidence" value="ECO:0007669"/>
    <property type="project" value="UniProtKB-EC"/>
</dbReference>
<evidence type="ECO:0000313" key="13">
    <source>
        <dbReference type="Proteomes" id="UP000037392"/>
    </source>
</evidence>
<dbReference type="UniPathway" id="UPA00238"/>
<dbReference type="SMART" id="SM00640">
    <property type="entry name" value="Glyco_32"/>
    <property type="match status" value="1"/>
</dbReference>
<dbReference type="Pfam" id="PF08244">
    <property type="entry name" value="Glyco_hydro_32C"/>
    <property type="match status" value="1"/>
</dbReference>
<keyword evidence="6 8" id="KW-0326">Glycosidase</keyword>
<dbReference type="InterPro" id="IPR051214">
    <property type="entry name" value="GH32_Enzymes"/>
</dbReference>
<comment type="caution">
    <text evidence="12">The sequence shown here is derived from an EMBL/GenBank/DDBJ whole genome shotgun (WGS) entry which is preliminary data.</text>
</comment>
<dbReference type="PANTHER" id="PTHR43101">
    <property type="entry name" value="BETA-FRUCTOSIDASE"/>
    <property type="match status" value="1"/>
</dbReference>
<comment type="catalytic activity">
    <reaction evidence="8">
        <text>Hydrolysis of terminal non-reducing beta-D-fructofuranoside residues in beta-D-fructofuranosides.</text>
        <dbReference type="EC" id="3.2.1.26"/>
    </reaction>
</comment>
<accession>A0A0J9C107</accession>
<dbReference type="EMBL" id="ADLK01000024">
    <property type="protein sequence ID" value="KMW18124.1"/>
    <property type="molecule type" value="Genomic_DNA"/>
</dbReference>
<dbReference type="Pfam" id="PF00251">
    <property type="entry name" value="Glyco_hydro_32N"/>
    <property type="match status" value="1"/>
</dbReference>
<dbReference type="EC" id="3.2.1.26" evidence="3 8"/>
<dbReference type="PANTHER" id="PTHR43101:SF1">
    <property type="entry name" value="BETA-FRUCTOSIDASE"/>
    <property type="match status" value="1"/>
</dbReference>
<name>A0A0J9C107_9FIRM</name>
<evidence type="ECO:0000256" key="8">
    <source>
        <dbReference type="RuleBase" id="RU362110"/>
    </source>
</evidence>
<comment type="function">
    <text evidence="9">Enables the bacterium to metabolize sucrose as a sole carbon source.</text>
</comment>
<evidence type="ECO:0000256" key="1">
    <source>
        <dbReference type="ARBA" id="ARBA00004914"/>
    </source>
</evidence>
<dbReference type="AlphaFoldDB" id="A0A0J9C107"/>
<feature type="domain" description="Glycosyl hydrolase family 32 N-terminal" evidence="10">
    <location>
        <begin position="36"/>
        <end position="353"/>
    </location>
</feature>
<dbReference type="NCBIfam" id="TIGR01322">
    <property type="entry name" value="scrB_fam"/>
    <property type="match status" value="1"/>
</dbReference>
<evidence type="ECO:0000256" key="6">
    <source>
        <dbReference type="ARBA" id="ARBA00023295"/>
    </source>
</evidence>
<dbReference type="Gene3D" id="2.115.10.20">
    <property type="entry name" value="Glycosyl hydrolase domain, family 43"/>
    <property type="match status" value="1"/>
</dbReference>
<dbReference type="InterPro" id="IPR023296">
    <property type="entry name" value="Glyco_hydro_beta-prop_sf"/>
</dbReference>
<dbReference type="GeneID" id="93162433"/>
<dbReference type="GO" id="GO:0005737">
    <property type="term" value="C:cytoplasm"/>
    <property type="evidence" value="ECO:0007669"/>
    <property type="project" value="UniProtKB-SubCell"/>
</dbReference>
<keyword evidence="5 8" id="KW-0378">Hydrolase</keyword>
<dbReference type="GO" id="GO:0005985">
    <property type="term" value="P:sucrose metabolic process"/>
    <property type="evidence" value="ECO:0007669"/>
    <property type="project" value="UniProtKB-UniPathway"/>
</dbReference>
<keyword evidence="9" id="KW-0119">Carbohydrate metabolism</keyword>
<dbReference type="InterPro" id="IPR006232">
    <property type="entry name" value="Suc6P_hydrolase"/>
</dbReference>
<dbReference type="OrthoDB" id="9759709at2"/>
<feature type="domain" description="Glycosyl hydrolase family 32 C-terminal" evidence="11">
    <location>
        <begin position="433"/>
        <end position="463"/>
    </location>
</feature>
<dbReference type="RefSeq" id="WP_045092510.1">
    <property type="nucleotide sequence ID" value="NZ_KQ235879.1"/>
</dbReference>
<dbReference type="InterPro" id="IPR001362">
    <property type="entry name" value="Glyco_hydro_32"/>
</dbReference>
<keyword evidence="9" id="KW-0963">Cytoplasm</keyword>
<comment type="subcellular location">
    <subcellularLocation>
        <location evidence="9">Cytoplasm</location>
    </subcellularLocation>
</comment>
<dbReference type="InterPro" id="IPR018053">
    <property type="entry name" value="Glyco_hydro_32_AS"/>
</dbReference>
<evidence type="ECO:0000256" key="4">
    <source>
        <dbReference type="ARBA" id="ARBA00019623"/>
    </source>
</evidence>
<evidence type="ECO:0000256" key="7">
    <source>
        <dbReference type="ARBA" id="ARBA00033367"/>
    </source>
</evidence>
<dbReference type="InterPro" id="IPR013189">
    <property type="entry name" value="Glyco_hydro_32_C"/>
</dbReference>
<evidence type="ECO:0000259" key="11">
    <source>
        <dbReference type="Pfam" id="PF08244"/>
    </source>
</evidence>
<dbReference type="Proteomes" id="UP000037392">
    <property type="component" value="Unassembled WGS sequence"/>
</dbReference>
<gene>
    <name evidence="12" type="ORF">HMPREF9470_03034</name>
</gene>
<evidence type="ECO:0000256" key="2">
    <source>
        <dbReference type="ARBA" id="ARBA00009902"/>
    </source>
</evidence>
<evidence type="ECO:0000259" key="10">
    <source>
        <dbReference type="Pfam" id="PF00251"/>
    </source>
</evidence>
<protein>
    <recommendedName>
        <fullName evidence="4 8">Sucrose-6-phosphate hydrolase</fullName>
        <ecNumber evidence="3 8">3.2.1.26</ecNumber>
    </recommendedName>
    <alternativeName>
        <fullName evidence="7 9">Invertase</fullName>
    </alternativeName>
</protein>
<sequence length="487" mass="56369">MKKYHKVNKEDYEKWYGEHQAYRDRVKSDPNRLAYHLMPETGWLNDPNGLCQLHGLYHIYYQYTPFEPTGEIKLWGHYTTKDFVRYTSEEPVLFPDHDFDAHGVYSGSAFVEDGTIHYFYTGNVKCFDRDDHDYIMSGRESNTIYFSSRDGYEFSEKMVLMTNRDYPADMSCHIRDPKVFYHGSAYYMALGARDKESKGMVLLYRSENLKDWEYYNRITTEAPFGYMWECPDLFWLDGQLCLICCPQGVAPRGVDFWNVHQCTVMGLDYDFGANTYRMNRLEDNQEKISMVDRGFDFYAPQTFEDETGRRILIGWMGIPDADYTNPTTQAGWQHALTIPRVLHWAGGRLIQTPVEELKHMRCHGRTYDLGQLNEAGEKEIVYEACFQFGACDRVTLTLRAGVTLNYENRLLTLDMGGKGSGRTNRSVMVDDLRELQVFSDTSSLEVFVNGGEEVFTTRVYGMEGSIRADGACSGCVDLYDLSGFIYE</sequence>
<evidence type="ECO:0000256" key="3">
    <source>
        <dbReference type="ARBA" id="ARBA00012758"/>
    </source>
</evidence>
<reference evidence="12 13" key="1">
    <citation type="submission" date="2011-04" db="EMBL/GenBank/DDBJ databases">
        <title>The Genome Sequence of Clostridium citroniae WAL-19142.</title>
        <authorList>
            <consortium name="The Broad Institute Genome Sequencing Platform"/>
            <person name="Earl A."/>
            <person name="Ward D."/>
            <person name="Feldgarden M."/>
            <person name="Gevers D."/>
            <person name="Warren Y.A."/>
            <person name="Tyrrell K.L."/>
            <person name="Citron D.M."/>
            <person name="Goldstein E.J."/>
            <person name="Daigneault M."/>
            <person name="Allen-Vercoe E."/>
            <person name="Young S.K."/>
            <person name="Zeng Q."/>
            <person name="Gargeya S."/>
            <person name="Fitzgerald M."/>
            <person name="Haas B."/>
            <person name="Abouelleil A."/>
            <person name="Alvarado L."/>
            <person name="Arachchi H.M."/>
            <person name="Berlin A."/>
            <person name="Brown A."/>
            <person name="Chapman S.B."/>
            <person name="Chen Z."/>
            <person name="Dunbar C."/>
            <person name="Freedman E."/>
            <person name="Gearin G."/>
            <person name="Gellesch M."/>
            <person name="Goldberg J."/>
            <person name="Griggs A."/>
            <person name="Gujja S."/>
            <person name="Heilman E.R."/>
            <person name="Heiman D."/>
            <person name="Howarth C."/>
            <person name="Larson L."/>
            <person name="Lui A."/>
            <person name="MacDonald P.J."/>
            <person name="Mehta T."/>
            <person name="Montmayeur A."/>
            <person name="Murphy C."/>
            <person name="Neiman D."/>
            <person name="Pearson M."/>
            <person name="Priest M."/>
            <person name="Roberts A."/>
            <person name="Saif S."/>
            <person name="Shea T."/>
            <person name="Shenoy N."/>
            <person name="Sisk P."/>
            <person name="Stolte C."/>
            <person name="Sykes S."/>
            <person name="White J."/>
            <person name="Yandava C."/>
            <person name="Wortman J."/>
            <person name="Nusbaum C."/>
            <person name="Birren B."/>
        </authorList>
    </citation>
    <scope>NUCLEOTIDE SEQUENCE [LARGE SCALE GENOMIC DNA]</scope>
    <source>
        <strain evidence="12 13">WAL-19142</strain>
    </source>
</reference>
<organism evidence="12 13">
    <name type="scientific">[Clostridium] citroniae WAL-19142</name>
    <dbReference type="NCBI Taxonomy" id="742734"/>
    <lineage>
        <taxon>Bacteria</taxon>
        <taxon>Bacillati</taxon>
        <taxon>Bacillota</taxon>
        <taxon>Clostridia</taxon>
        <taxon>Lachnospirales</taxon>
        <taxon>Lachnospiraceae</taxon>
        <taxon>Enterocloster</taxon>
    </lineage>
</organism>
<dbReference type="SUPFAM" id="SSF75005">
    <property type="entry name" value="Arabinanase/levansucrase/invertase"/>
    <property type="match status" value="1"/>
</dbReference>
<comment type="pathway">
    <text evidence="1 9">Glycan biosynthesis; sucrose metabolism.</text>
</comment>
<dbReference type="CDD" id="cd18623">
    <property type="entry name" value="GH32_ScrB-like"/>
    <property type="match status" value="1"/>
</dbReference>
<dbReference type="InterPro" id="IPR013320">
    <property type="entry name" value="ConA-like_dom_sf"/>
</dbReference>